<name>A0A9X4KGA0_9BACL</name>
<sequence length="266" mass="28013">MSAGSTFVSRCSLVVYPVDAWTGRPLAGAEVAVRLDGLPCKPLRTPDGGYAFMDVQASVCSLTVSAPLRLTSRRTVDLAALPKRSPVVVAPLLPGSRFPAPPGATGLGLLVADADGGPLPDVGIYAWVEEESCGRGRLADDLPAGSDRLRCAPEGGRLLPGDHFILMERGGRATERCRVGPDTGQPGLLSLEKPAVRDWRRGALLLPAAEALTDGDGAATLALRGAYPQRFRVHAELALGGKRTRAEWFATGGTMTRQDRIVWPAG</sequence>
<dbReference type="EMBL" id="JAPDHZ010000002">
    <property type="protein sequence ID" value="MDG0789527.1"/>
    <property type="molecule type" value="Genomic_DNA"/>
</dbReference>
<dbReference type="AlphaFoldDB" id="A0A9X4KGA0"/>
<organism evidence="1 2">
    <name type="scientific">Cohnella ginsengisoli</name>
    <dbReference type="NCBI Taxonomy" id="425004"/>
    <lineage>
        <taxon>Bacteria</taxon>
        <taxon>Bacillati</taxon>
        <taxon>Bacillota</taxon>
        <taxon>Bacilli</taxon>
        <taxon>Bacillales</taxon>
        <taxon>Paenibacillaceae</taxon>
        <taxon>Cohnella</taxon>
    </lineage>
</organism>
<keyword evidence="2" id="KW-1185">Reference proteome</keyword>
<comment type="caution">
    <text evidence="1">The sequence shown here is derived from an EMBL/GenBank/DDBJ whole genome shotgun (WGS) entry which is preliminary data.</text>
</comment>
<gene>
    <name evidence="1" type="ORF">OMP38_00640</name>
</gene>
<evidence type="ECO:0000313" key="2">
    <source>
        <dbReference type="Proteomes" id="UP001153387"/>
    </source>
</evidence>
<protein>
    <submittedName>
        <fullName evidence="1">Uncharacterized protein</fullName>
    </submittedName>
</protein>
<accession>A0A9X4KGA0</accession>
<dbReference type="RefSeq" id="WP_277563461.1">
    <property type="nucleotide sequence ID" value="NZ_JAPDHZ010000002.1"/>
</dbReference>
<dbReference type="Proteomes" id="UP001153387">
    <property type="component" value="Unassembled WGS sequence"/>
</dbReference>
<reference evidence="1 2" key="1">
    <citation type="submission" date="2022-10" db="EMBL/GenBank/DDBJ databases">
        <title>Comparative genomic analysis of Cohnella hashimotonis sp. nov., isolated from the International Space Station.</title>
        <authorList>
            <person name="Simpson A."/>
            <person name="Venkateswaran K."/>
        </authorList>
    </citation>
    <scope>NUCLEOTIDE SEQUENCE [LARGE SCALE GENOMIC DNA]</scope>
    <source>
        <strain evidence="1 2">DSM 18997</strain>
    </source>
</reference>
<proteinExistence type="predicted"/>
<evidence type="ECO:0000313" key="1">
    <source>
        <dbReference type="EMBL" id="MDG0789527.1"/>
    </source>
</evidence>